<comment type="pathway">
    <text evidence="2 14">Porphyrin-containing compound metabolism; protoporphyrin-IX biosynthesis; protoporphyrinogen-IX from coproporphyrinogen-III (AdoMet route): step 1/1.</text>
</comment>
<dbReference type="Gene3D" id="3.20.20.70">
    <property type="entry name" value="Aldolase class I"/>
    <property type="match status" value="1"/>
</dbReference>
<keyword evidence="6 14" id="KW-0963">Cytoplasm</keyword>
<dbReference type="InterPro" id="IPR004558">
    <property type="entry name" value="Coprogen_oxidase_HemN"/>
</dbReference>
<dbReference type="InterPro" id="IPR006638">
    <property type="entry name" value="Elp3/MiaA/NifB-like_rSAM"/>
</dbReference>
<accession>A0A399RHX7</accession>
<evidence type="ECO:0000256" key="8">
    <source>
        <dbReference type="ARBA" id="ARBA00022723"/>
    </source>
</evidence>
<dbReference type="Proteomes" id="UP000266385">
    <property type="component" value="Unassembled WGS sequence"/>
</dbReference>
<evidence type="ECO:0000256" key="2">
    <source>
        <dbReference type="ARBA" id="ARBA00004785"/>
    </source>
</evidence>
<dbReference type="OrthoDB" id="9808022at2"/>
<keyword evidence="10 14" id="KW-0408">Iron</keyword>
<evidence type="ECO:0000256" key="11">
    <source>
        <dbReference type="ARBA" id="ARBA00023014"/>
    </source>
</evidence>
<comment type="subcellular location">
    <subcellularLocation>
        <location evidence="1 14">Cytoplasm</location>
    </subcellularLocation>
</comment>
<feature type="binding site" evidence="15">
    <location>
        <position position="324"/>
    </location>
    <ligand>
        <name>S-adenosyl-L-methionine</name>
        <dbReference type="ChEBI" id="CHEBI:59789"/>
        <label>1</label>
    </ligand>
</feature>
<evidence type="ECO:0000256" key="15">
    <source>
        <dbReference type="PIRSR" id="PIRSR000167-1"/>
    </source>
</evidence>
<evidence type="ECO:0000256" key="7">
    <source>
        <dbReference type="ARBA" id="ARBA00022691"/>
    </source>
</evidence>
<protein>
    <recommendedName>
        <fullName evidence="14">Coproporphyrinogen-III oxidase</fullName>
        <ecNumber evidence="14">1.3.98.3</ecNumber>
    </recommendedName>
</protein>
<keyword evidence="8 14" id="KW-0479">Metal-binding</keyword>
<dbReference type="Pfam" id="PF04055">
    <property type="entry name" value="Radical_SAM"/>
    <property type="match status" value="1"/>
</dbReference>
<dbReference type="InterPro" id="IPR013785">
    <property type="entry name" value="Aldolase_TIM"/>
</dbReference>
<dbReference type="GO" id="GO:0004109">
    <property type="term" value="F:coproporphyrinogen oxidase activity"/>
    <property type="evidence" value="ECO:0007669"/>
    <property type="project" value="InterPro"/>
</dbReference>
<feature type="binding site" evidence="15">
    <location>
        <position position="107"/>
    </location>
    <ligand>
        <name>S-adenosyl-L-methionine</name>
        <dbReference type="ChEBI" id="CHEBI:59789"/>
        <label>1</label>
    </ligand>
</feature>
<evidence type="ECO:0000256" key="4">
    <source>
        <dbReference type="ARBA" id="ARBA00011245"/>
    </source>
</evidence>
<dbReference type="GO" id="GO:0051989">
    <property type="term" value="F:coproporphyrinogen dehydrogenase activity"/>
    <property type="evidence" value="ECO:0007669"/>
    <property type="project" value="UniProtKB-EC"/>
</dbReference>
<dbReference type="PANTHER" id="PTHR13932:SF6">
    <property type="entry name" value="OXYGEN-INDEPENDENT COPROPORPHYRINOGEN III OXIDASE"/>
    <property type="match status" value="1"/>
</dbReference>
<organism evidence="18 19">
    <name type="scientific">Henriciella mobilis</name>
    <dbReference type="NCBI Taxonomy" id="2305467"/>
    <lineage>
        <taxon>Bacteria</taxon>
        <taxon>Pseudomonadati</taxon>
        <taxon>Pseudomonadota</taxon>
        <taxon>Alphaproteobacteria</taxon>
        <taxon>Hyphomonadales</taxon>
        <taxon>Hyphomonadaceae</taxon>
        <taxon>Henriciella</taxon>
    </lineage>
</organism>
<keyword evidence="19" id="KW-1185">Reference proteome</keyword>
<dbReference type="SFLD" id="SFLDS00029">
    <property type="entry name" value="Radical_SAM"/>
    <property type="match status" value="1"/>
</dbReference>
<feature type="binding site" evidence="15">
    <location>
        <position position="140"/>
    </location>
    <ligand>
        <name>S-adenosyl-L-methionine</name>
        <dbReference type="ChEBI" id="CHEBI:59789"/>
        <label>1</label>
    </ligand>
</feature>
<evidence type="ECO:0000256" key="14">
    <source>
        <dbReference type="PIRNR" id="PIRNR000167"/>
    </source>
</evidence>
<feature type="binding site" evidence="16">
    <location>
        <position position="56"/>
    </location>
    <ligand>
        <name>[4Fe-4S] cluster</name>
        <dbReference type="ChEBI" id="CHEBI:49883"/>
        <note>4Fe-4S-S-AdoMet</note>
    </ligand>
</feature>
<evidence type="ECO:0000256" key="3">
    <source>
        <dbReference type="ARBA" id="ARBA00005493"/>
    </source>
</evidence>
<evidence type="ECO:0000259" key="17">
    <source>
        <dbReference type="PROSITE" id="PS51918"/>
    </source>
</evidence>
<evidence type="ECO:0000256" key="13">
    <source>
        <dbReference type="ARBA" id="ARBA00048321"/>
    </source>
</evidence>
<keyword evidence="5 14" id="KW-0004">4Fe-4S</keyword>
<name>A0A399RHX7_9PROT</name>
<dbReference type="InterPro" id="IPR058240">
    <property type="entry name" value="rSAM_sf"/>
</dbReference>
<proteinExistence type="inferred from homology"/>
<comment type="cofactor">
    <cofactor evidence="14 16">
        <name>[4Fe-4S] cluster</name>
        <dbReference type="ChEBI" id="CHEBI:49883"/>
    </cofactor>
    <text evidence="14 16">Binds 1 [4Fe-4S] cluster. The cluster is coordinated with 3 cysteines and an exchangeable S-adenosyl-L-methionine.</text>
</comment>
<dbReference type="Gene3D" id="1.10.10.920">
    <property type="match status" value="1"/>
</dbReference>
<dbReference type="SFLD" id="SFLDG01065">
    <property type="entry name" value="anaerobic_coproporphyrinogen-I"/>
    <property type="match status" value="1"/>
</dbReference>
<evidence type="ECO:0000256" key="12">
    <source>
        <dbReference type="ARBA" id="ARBA00023244"/>
    </source>
</evidence>
<keyword evidence="12 14" id="KW-0627">Porphyrin biosynthesis</keyword>
<evidence type="ECO:0000313" key="19">
    <source>
        <dbReference type="Proteomes" id="UP000266385"/>
    </source>
</evidence>
<gene>
    <name evidence="18" type="primary">hemN</name>
    <name evidence="18" type="ORF">D1223_09690</name>
</gene>
<dbReference type="NCBIfam" id="TIGR00538">
    <property type="entry name" value="hemN"/>
    <property type="match status" value="1"/>
</dbReference>
<dbReference type="GO" id="GO:0046872">
    <property type="term" value="F:metal ion binding"/>
    <property type="evidence" value="ECO:0007669"/>
    <property type="project" value="UniProtKB-KW"/>
</dbReference>
<feature type="binding site" evidence="16">
    <location>
        <position position="63"/>
    </location>
    <ligand>
        <name>[4Fe-4S] cluster</name>
        <dbReference type="ChEBI" id="CHEBI:49883"/>
        <note>4Fe-4S-S-AdoMet</note>
    </ligand>
</feature>
<dbReference type="GO" id="GO:0005737">
    <property type="term" value="C:cytoplasm"/>
    <property type="evidence" value="ECO:0007669"/>
    <property type="project" value="UniProtKB-SubCell"/>
</dbReference>
<sequence length="451" mass="49300">MRQDWIPFACAAVPRYTSYPTAVQFHTGIAEPAASDWAASVDHDDPISIYVHVPFCERLCWYCGCHTSVPNGYGRIERYLDYLHKEIELWASRLGPHGGVRHLHFGGGSPNALSAEDFVEVSEHICEAFGLLPEAEFAVELDPRSLTPERIAAMAVSGVTRASLGVQTLAPNVQQAINRVQSREMIAFAVEDLREAGIPAINMDLMYGLPHQSVDDVIDAACFAAATGADRVAVFGYAHVPWFAKHQRAIDSAALPGVNERFDQADAVTETLTSAGYAAIGLDHFARPGDEMARAASEGRLRRNFQGYTTDPCETLIGLGQSSISAFRQGFVQNTKDRRAWEDAVREGRLASEKGLKLGAQDRLRGRAIEALMCNLSVDTAAVCREFGLAEDSLDCALERAQPLEVAGLCAIDGRRLTVPEEARTLLRTVARCFDEYVPRANAEPRHAKAV</sequence>
<keyword evidence="9 14" id="KW-0560">Oxidoreductase</keyword>
<feature type="binding site" evidence="15">
    <location>
        <begin position="62"/>
        <end position="64"/>
    </location>
    <ligand>
        <name>S-adenosyl-L-methionine</name>
        <dbReference type="ChEBI" id="CHEBI:59789"/>
        <label>2</label>
    </ligand>
</feature>
<comment type="subunit">
    <text evidence="4">Monomer.</text>
</comment>
<evidence type="ECO:0000256" key="5">
    <source>
        <dbReference type="ARBA" id="ARBA00022485"/>
    </source>
</evidence>
<evidence type="ECO:0000256" key="9">
    <source>
        <dbReference type="ARBA" id="ARBA00023002"/>
    </source>
</evidence>
<keyword evidence="11 14" id="KW-0411">Iron-sulfur</keyword>
<feature type="binding site" evidence="15">
    <location>
        <position position="50"/>
    </location>
    <ligand>
        <name>S-adenosyl-L-methionine</name>
        <dbReference type="ChEBI" id="CHEBI:59789"/>
        <label>1</label>
    </ligand>
</feature>
<dbReference type="EC" id="1.3.98.3" evidence="14"/>
<comment type="catalytic activity">
    <reaction evidence="13 14">
        <text>coproporphyrinogen III + 2 S-adenosyl-L-methionine = protoporphyrinogen IX + 2 5'-deoxyadenosine + 2 L-methionine + 2 CO2</text>
        <dbReference type="Rhea" id="RHEA:15425"/>
        <dbReference type="ChEBI" id="CHEBI:16526"/>
        <dbReference type="ChEBI" id="CHEBI:17319"/>
        <dbReference type="ChEBI" id="CHEBI:57307"/>
        <dbReference type="ChEBI" id="CHEBI:57309"/>
        <dbReference type="ChEBI" id="CHEBI:57844"/>
        <dbReference type="ChEBI" id="CHEBI:59789"/>
        <dbReference type="EC" id="1.3.98.3"/>
    </reaction>
</comment>
<dbReference type="AlphaFoldDB" id="A0A399RHX7"/>
<dbReference type="PIRSF" id="PIRSF000167">
    <property type="entry name" value="HemN"/>
    <property type="match status" value="1"/>
</dbReference>
<feature type="binding site" evidence="15">
    <location>
        <position position="167"/>
    </location>
    <ligand>
        <name>S-adenosyl-L-methionine</name>
        <dbReference type="ChEBI" id="CHEBI:59789"/>
        <label>2</label>
    </ligand>
</feature>
<dbReference type="PANTHER" id="PTHR13932">
    <property type="entry name" value="COPROPORPHYRINIGEN III OXIDASE"/>
    <property type="match status" value="1"/>
</dbReference>
<dbReference type="UniPathway" id="UPA00251">
    <property type="reaction ID" value="UER00323"/>
</dbReference>
<dbReference type="SMART" id="SM00729">
    <property type="entry name" value="Elp3"/>
    <property type="match status" value="1"/>
</dbReference>
<feature type="domain" description="Radical SAM core" evidence="17">
    <location>
        <begin position="41"/>
        <end position="275"/>
    </location>
</feature>
<evidence type="ECO:0000313" key="18">
    <source>
        <dbReference type="EMBL" id="RIJ29412.1"/>
    </source>
</evidence>
<dbReference type="SUPFAM" id="SSF102114">
    <property type="entry name" value="Radical SAM enzymes"/>
    <property type="match status" value="1"/>
</dbReference>
<dbReference type="InterPro" id="IPR007197">
    <property type="entry name" value="rSAM"/>
</dbReference>
<dbReference type="PROSITE" id="PS51918">
    <property type="entry name" value="RADICAL_SAM"/>
    <property type="match status" value="1"/>
</dbReference>
<evidence type="ECO:0000256" key="10">
    <source>
        <dbReference type="ARBA" id="ARBA00023004"/>
    </source>
</evidence>
<dbReference type="GO" id="GO:0006782">
    <property type="term" value="P:protoporphyrinogen IX biosynthetic process"/>
    <property type="evidence" value="ECO:0007669"/>
    <property type="project" value="UniProtKB-UniPathway"/>
</dbReference>
<evidence type="ECO:0000256" key="1">
    <source>
        <dbReference type="ARBA" id="ARBA00004496"/>
    </source>
</evidence>
<feature type="binding site" evidence="15">
    <location>
        <position position="238"/>
    </location>
    <ligand>
        <name>S-adenosyl-L-methionine</name>
        <dbReference type="ChEBI" id="CHEBI:59789"/>
        <label>2</label>
    </ligand>
</feature>
<dbReference type="InterPro" id="IPR034505">
    <property type="entry name" value="Coproporphyrinogen-III_oxidase"/>
</dbReference>
<evidence type="ECO:0000256" key="16">
    <source>
        <dbReference type="PIRSR" id="PIRSR000167-2"/>
    </source>
</evidence>
<feature type="binding site" evidence="16">
    <location>
        <position position="60"/>
    </location>
    <ligand>
        <name>[4Fe-4S] cluster</name>
        <dbReference type="ChEBI" id="CHEBI:49883"/>
        <note>4Fe-4S-S-AdoMet</note>
    </ligand>
</feature>
<evidence type="ECO:0000256" key="6">
    <source>
        <dbReference type="ARBA" id="ARBA00022490"/>
    </source>
</evidence>
<dbReference type="GO" id="GO:0051539">
    <property type="term" value="F:4 iron, 4 sulfur cluster binding"/>
    <property type="evidence" value="ECO:0007669"/>
    <property type="project" value="UniProtKB-KW"/>
</dbReference>
<dbReference type="EMBL" id="QWFX01000011">
    <property type="protein sequence ID" value="RIJ29412.1"/>
    <property type="molecule type" value="Genomic_DNA"/>
</dbReference>
<dbReference type="CDD" id="cd01335">
    <property type="entry name" value="Radical_SAM"/>
    <property type="match status" value="1"/>
</dbReference>
<dbReference type="SFLD" id="SFLDG01082">
    <property type="entry name" value="B12-binding_domain_containing"/>
    <property type="match status" value="1"/>
</dbReference>
<feature type="binding site" evidence="15">
    <location>
        <position position="204"/>
    </location>
    <ligand>
        <name>S-adenosyl-L-methionine</name>
        <dbReference type="ChEBI" id="CHEBI:59789"/>
        <label>2</label>
    </ligand>
</feature>
<keyword evidence="7 14" id="KW-0949">S-adenosyl-L-methionine</keyword>
<feature type="binding site" evidence="15">
    <location>
        <position position="179"/>
    </location>
    <ligand>
        <name>S-adenosyl-L-methionine</name>
        <dbReference type="ChEBI" id="CHEBI:59789"/>
        <label>2</label>
    </ligand>
</feature>
<dbReference type="RefSeq" id="WP_119376282.1">
    <property type="nucleotide sequence ID" value="NZ_QWFX01000011.1"/>
</dbReference>
<comment type="caution">
    <text evidence="18">The sequence shown here is derived from an EMBL/GenBank/DDBJ whole genome shotgun (WGS) entry which is preliminary data.</text>
</comment>
<reference evidence="18 19" key="1">
    <citation type="submission" date="2018-08" db="EMBL/GenBank/DDBJ databases">
        <title>Henriciella mobilis sp. nov., isolated from seawater.</title>
        <authorList>
            <person name="Cheng H."/>
            <person name="Wu Y.-H."/>
            <person name="Xu X.-W."/>
            <person name="Guo L.-L."/>
        </authorList>
    </citation>
    <scope>NUCLEOTIDE SEQUENCE [LARGE SCALE GENOMIC DNA]</scope>
    <source>
        <strain evidence="18 19">JN25</strain>
    </source>
</reference>
<comment type="similarity">
    <text evidence="3 14">Belongs to the anaerobic coproporphyrinogen-III oxidase family.</text>
</comment>